<dbReference type="Proteomes" id="UP000887229">
    <property type="component" value="Unassembled WGS sequence"/>
</dbReference>
<dbReference type="EMBL" id="MU251288">
    <property type="protein sequence ID" value="KAG9249906.1"/>
    <property type="molecule type" value="Genomic_DNA"/>
</dbReference>
<proteinExistence type="predicted"/>
<protein>
    <submittedName>
        <fullName evidence="2">Uncharacterized protein</fullName>
    </submittedName>
</protein>
<sequence length="349" mass="38576">MASLSIDAPEAPMAAQVPETLAPAMPSKPIPLQCCVCPDTPTFSDVSHLLTHIASKGHLHHETQTKLKARQDEEAFTTIRSYDEWYEDNAIESLLIERMKTKQEKDATRSKRTVGSSAPYPPKQSNRKPKRSPGTAVPFIKSEDDEFPSSTGMAAYPGLSLPDHDLVAVEDVTTLGDTMSLKGLIWPGMGKLDLANDEMKRIRNQKKPRSVIEKMRRTSEGVSSEQVVYSPGFEFARTKDVYDELTPDEDGVEPISAKKTVRTKRKKTNALADVSVNIPRRNLKQARRESCAPPDVVKPSKAGGQNIDPELSTSVPPSQRPTPNVFSDEDLKPAFDDQGFAVPTTREHK</sequence>
<dbReference type="RefSeq" id="XP_046113830.1">
    <property type="nucleotide sequence ID" value="XM_046265433.1"/>
</dbReference>
<keyword evidence="3" id="KW-1185">Reference proteome</keyword>
<organism evidence="2 3">
    <name type="scientific">Emericellopsis atlantica</name>
    <dbReference type="NCBI Taxonomy" id="2614577"/>
    <lineage>
        <taxon>Eukaryota</taxon>
        <taxon>Fungi</taxon>
        <taxon>Dikarya</taxon>
        <taxon>Ascomycota</taxon>
        <taxon>Pezizomycotina</taxon>
        <taxon>Sordariomycetes</taxon>
        <taxon>Hypocreomycetidae</taxon>
        <taxon>Hypocreales</taxon>
        <taxon>Bionectriaceae</taxon>
        <taxon>Emericellopsis</taxon>
    </lineage>
</organism>
<feature type="compositionally biased region" description="Polar residues" evidence="1">
    <location>
        <begin position="311"/>
        <end position="325"/>
    </location>
</feature>
<accession>A0A9P7ZDV1</accession>
<feature type="region of interest" description="Disordered" evidence="1">
    <location>
        <begin position="283"/>
        <end position="349"/>
    </location>
</feature>
<comment type="caution">
    <text evidence="2">The sequence shown here is derived from an EMBL/GenBank/DDBJ whole genome shotgun (WGS) entry which is preliminary data.</text>
</comment>
<name>A0A9P7ZDV1_9HYPO</name>
<dbReference type="OrthoDB" id="5428259at2759"/>
<gene>
    <name evidence="2" type="ORF">F5Z01DRAFT_678312</name>
</gene>
<dbReference type="AlphaFoldDB" id="A0A9P7ZDV1"/>
<reference evidence="2" key="1">
    <citation type="journal article" date="2021" name="IMA Fungus">
        <title>Genomic characterization of three marine fungi, including Emericellopsis atlantica sp. nov. with signatures of a generalist lifestyle and marine biomass degradation.</title>
        <authorList>
            <person name="Hagestad O.C."/>
            <person name="Hou L."/>
            <person name="Andersen J.H."/>
            <person name="Hansen E.H."/>
            <person name="Altermark B."/>
            <person name="Li C."/>
            <person name="Kuhnert E."/>
            <person name="Cox R.J."/>
            <person name="Crous P.W."/>
            <person name="Spatafora J.W."/>
            <person name="Lail K."/>
            <person name="Amirebrahimi M."/>
            <person name="Lipzen A."/>
            <person name="Pangilinan J."/>
            <person name="Andreopoulos W."/>
            <person name="Hayes R.D."/>
            <person name="Ng V."/>
            <person name="Grigoriev I.V."/>
            <person name="Jackson S.A."/>
            <person name="Sutton T.D.S."/>
            <person name="Dobson A.D.W."/>
            <person name="Rama T."/>
        </authorList>
    </citation>
    <scope>NUCLEOTIDE SEQUENCE</scope>
    <source>
        <strain evidence="2">TS7</strain>
    </source>
</reference>
<evidence type="ECO:0000313" key="3">
    <source>
        <dbReference type="Proteomes" id="UP000887229"/>
    </source>
</evidence>
<evidence type="ECO:0000256" key="1">
    <source>
        <dbReference type="SAM" id="MobiDB-lite"/>
    </source>
</evidence>
<evidence type="ECO:0000313" key="2">
    <source>
        <dbReference type="EMBL" id="KAG9249906.1"/>
    </source>
</evidence>
<dbReference type="GeneID" id="70296336"/>
<feature type="region of interest" description="Disordered" evidence="1">
    <location>
        <begin position="102"/>
        <end position="148"/>
    </location>
</feature>